<dbReference type="InterPro" id="IPR015946">
    <property type="entry name" value="KH_dom-like_a/b"/>
</dbReference>
<keyword evidence="5" id="KW-1185">Reference proteome</keyword>
<keyword evidence="1 2" id="KW-0690">Ribosome biogenesis</keyword>
<comment type="function">
    <text evidence="2">One of several proteins that assist in the late maturation steps of the functional core of the 30S ribosomal subunit. Associates with free 30S ribosomal subunits (but not with 30S subunits that are part of 70S ribosomes or polysomes). Required for efficient processing of 16S rRNA. May interact with the 5'-terminal helix region of 16S rRNA.</text>
</comment>
<organism evidence="4 5">
    <name type="scientific">Roseospira visakhapatnamensis</name>
    <dbReference type="NCBI Taxonomy" id="390880"/>
    <lineage>
        <taxon>Bacteria</taxon>
        <taxon>Pseudomonadati</taxon>
        <taxon>Pseudomonadota</taxon>
        <taxon>Alphaproteobacteria</taxon>
        <taxon>Rhodospirillales</taxon>
        <taxon>Rhodospirillaceae</taxon>
        <taxon>Roseospira</taxon>
    </lineage>
</organism>
<dbReference type="NCBIfam" id="TIGR00082">
    <property type="entry name" value="rbfA"/>
    <property type="match status" value="1"/>
</dbReference>
<proteinExistence type="inferred from homology"/>
<sequence>MRRDATRSASSQRTARPPGQRQLRVGEELRHALAWTLERGDIRDPALAGRPVTVTEVRVSPDLRNATVYVVPLGGGDMAEAEVLAGFKRVKSFLRHELAHKVNLRHVPDLTFAVDETFDTADRIEAILHRPDVARDLDRDHPDRVGDGPAPEAADSGRCDGT</sequence>
<dbReference type="GO" id="GO:0043024">
    <property type="term" value="F:ribosomal small subunit binding"/>
    <property type="evidence" value="ECO:0007669"/>
    <property type="project" value="TreeGrafter"/>
</dbReference>
<dbReference type="Gene3D" id="3.30.300.20">
    <property type="match status" value="1"/>
</dbReference>
<dbReference type="PANTHER" id="PTHR33515">
    <property type="entry name" value="RIBOSOME-BINDING FACTOR A, CHLOROPLASTIC-RELATED"/>
    <property type="match status" value="1"/>
</dbReference>
<dbReference type="InterPro" id="IPR000238">
    <property type="entry name" value="RbfA"/>
</dbReference>
<feature type="region of interest" description="Disordered" evidence="3">
    <location>
        <begin position="1"/>
        <end position="23"/>
    </location>
</feature>
<dbReference type="GO" id="GO:0005829">
    <property type="term" value="C:cytosol"/>
    <property type="evidence" value="ECO:0007669"/>
    <property type="project" value="TreeGrafter"/>
</dbReference>
<dbReference type="RefSeq" id="WP_184042145.1">
    <property type="nucleotide sequence ID" value="NZ_JACIGK010000001.1"/>
</dbReference>
<dbReference type="AlphaFoldDB" id="A0A7W6R9P9"/>
<reference evidence="4 5" key="1">
    <citation type="submission" date="2020-08" db="EMBL/GenBank/DDBJ databases">
        <title>Genome sequencing of Purple Non-Sulfur Bacteria from various extreme environments.</title>
        <authorList>
            <person name="Mayer M."/>
        </authorList>
    </citation>
    <scope>NUCLEOTIDE SEQUENCE [LARGE SCALE GENOMIC DNA]</scope>
    <source>
        <strain evidence="4 5">JA131</strain>
    </source>
</reference>
<dbReference type="NCBIfam" id="NF001802">
    <property type="entry name" value="PRK00521.2-5"/>
    <property type="match status" value="1"/>
</dbReference>
<name>A0A7W6R9P9_9PROT</name>
<dbReference type="SUPFAM" id="SSF89919">
    <property type="entry name" value="Ribosome-binding factor A, RbfA"/>
    <property type="match status" value="1"/>
</dbReference>
<comment type="similarity">
    <text evidence="2">Belongs to the RbfA family.</text>
</comment>
<dbReference type="PANTHER" id="PTHR33515:SF1">
    <property type="entry name" value="RIBOSOME-BINDING FACTOR A, CHLOROPLASTIC-RELATED"/>
    <property type="match status" value="1"/>
</dbReference>
<evidence type="ECO:0000256" key="2">
    <source>
        <dbReference type="HAMAP-Rule" id="MF_00003"/>
    </source>
</evidence>
<comment type="subunit">
    <text evidence="2">Monomer. Binds 30S ribosomal subunits, but not 50S ribosomal subunits or 70S ribosomes.</text>
</comment>
<gene>
    <name evidence="2" type="primary">rbfA</name>
    <name evidence="4" type="ORF">GGD89_000110</name>
</gene>
<accession>A0A7W6R9P9</accession>
<keyword evidence="2" id="KW-0963">Cytoplasm</keyword>
<comment type="subcellular location">
    <subcellularLocation>
        <location evidence="2">Cytoplasm</location>
    </subcellularLocation>
</comment>
<evidence type="ECO:0000256" key="1">
    <source>
        <dbReference type="ARBA" id="ARBA00022517"/>
    </source>
</evidence>
<dbReference type="PROSITE" id="PS01319">
    <property type="entry name" value="RBFA"/>
    <property type="match status" value="1"/>
</dbReference>
<dbReference type="InterPro" id="IPR020053">
    <property type="entry name" value="Ribosome-bd_factorA_CS"/>
</dbReference>
<dbReference type="InterPro" id="IPR023799">
    <property type="entry name" value="RbfA_dom_sf"/>
</dbReference>
<protein>
    <recommendedName>
        <fullName evidence="2">Ribosome-binding factor A</fullName>
    </recommendedName>
</protein>
<comment type="caution">
    <text evidence="4">The sequence shown here is derived from an EMBL/GenBank/DDBJ whole genome shotgun (WGS) entry which is preliminary data.</text>
</comment>
<dbReference type="EMBL" id="JACIGK010000001">
    <property type="protein sequence ID" value="MBB4264504.1"/>
    <property type="molecule type" value="Genomic_DNA"/>
</dbReference>
<evidence type="ECO:0000256" key="3">
    <source>
        <dbReference type="SAM" id="MobiDB-lite"/>
    </source>
</evidence>
<dbReference type="Pfam" id="PF02033">
    <property type="entry name" value="RBFA"/>
    <property type="match status" value="1"/>
</dbReference>
<dbReference type="GO" id="GO:0030490">
    <property type="term" value="P:maturation of SSU-rRNA"/>
    <property type="evidence" value="ECO:0007669"/>
    <property type="project" value="UniProtKB-UniRule"/>
</dbReference>
<evidence type="ECO:0000313" key="5">
    <source>
        <dbReference type="Proteomes" id="UP000554286"/>
    </source>
</evidence>
<feature type="region of interest" description="Disordered" evidence="3">
    <location>
        <begin position="135"/>
        <end position="162"/>
    </location>
</feature>
<feature type="compositionally biased region" description="Basic and acidic residues" evidence="3">
    <location>
        <begin position="135"/>
        <end position="146"/>
    </location>
</feature>
<dbReference type="HAMAP" id="MF_00003">
    <property type="entry name" value="RbfA"/>
    <property type="match status" value="1"/>
</dbReference>
<evidence type="ECO:0000313" key="4">
    <source>
        <dbReference type="EMBL" id="MBB4264504.1"/>
    </source>
</evidence>
<dbReference type="Proteomes" id="UP000554286">
    <property type="component" value="Unassembled WGS sequence"/>
</dbReference>